<proteinExistence type="predicted"/>
<gene>
    <name evidence="3" type="ORF">AAFC00_000834</name>
</gene>
<dbReference type="PANTHER" id="PTHR36578:SF1">
    <property type="entry name" value="APPLE DOMAIN-CONTAINING PROTEIN"/>
    <property type="match status" value="1"/>
</dbReference>
<reference evidence="3 4" key="1">
    <citation type="submission" date="2024-07" db="EMBL/GenBank/DDBJ databases">
        <title>Draft sequence of the Neodothiora populina.</title>
        <authorList>
            <person name="Drown D.D."/>
            <person name="Schuette U.S."/>
            <person name="Buechlein A.B."/>
            <person name="Rusch D.R."/>
            <person name="Winton L.W."/>
            <person name="Adams G.A."/>
        </authorList>
    </citation>
    <scope>NUCLEOTIDE SEQUENCE [LARGE SCALE GENOMIC DNA]</scope>
    <source>
        <strain evidence="3 4">CPC 39397</strain>
    </source>
</reference>
<dbReference type="InterPro" id="IPR018871">
    <property type="entry name" value="GLEYA_adhesin_domain"/>
</dbReference>
<dbReference type="RefSeq" id="XP_069203404.1">
    <property type="nucleotide sequence ID" value="XM_069347560.1"/>
</dbReference>
<name>A0ABR3PM09_9PEZI</name>
<dbReference type="EMBL" id="JBFMKM010000003">
    <property type="protein sequence ID" value="KAL1310555.1"/>
    <property type="molecule type" value="Genomic_DNA"/>
</dbReference>
<feature type="signal peptide" evidence="1">
    <location>
        <begin position="1"/>
        <end position="16"/>
    </location>
</feature>
<evidence type="ECO:0000313" key="3">
    <source>
        <dbReference type="EMBL" id="KAL1310555.1"/>
    </source>
</evidence>
<dbReference type="Proteomes" id="UP001562354">
    <property type="component" value="Unassembled WGS sequence"/>
</dbReference>
<protein>
    <recommendedName>
        <fullName evidence="2">PA14 domain-containing protein</fullName>
    </recommendedName>
</protein>
<accession>A0ABR3PM09</accession>
<dbReference type="SUPFAM" id="SSF56988">
    <property type="entry name" value="Anthrax protective antigen"/>
    <property type="match status" value="1"/>
</dbReference>
<feature type="chain" id="PRO_5045909881" description="PA14 domain-containing protein" evidence="1">
    <location>
        <begin position="17"/>
        <end position="579"/>
    </location>
</feature>
<keyword evidence="4" id="KW-1185">Reference proteome</keyword>
<feature type="domain" description="PA14" evidence="2">
    <location>
        <begin position="393"/>
        <end position="554"/>
    </location>
</feature>
<organism evidence="3 4">
    <name type="scientific">Neodothiora populina</name>
    <dbReference type="NCBI Taxonomy" id="2781224"/>
    <lineage>
        <taxon>Eukaryota</taxon>
        <taxon>Fungi</taxon>
        <taxon>Dikarya</taxon>
        <taxon>Ascomycota</taxon>
        <taxon>Pezizomycotina</taxon>
        <taxon>Dothideomycetes</taxon>
        <taxon>Dothideomycetidae</taxon>
        <taxon>Dothideales</taxon>
        <taxon>Dothioraceae</taxon>
        <taxon>Neodothiora</taxon>
    </lineage>
</organism>
<evidence type="ECO:0000256" key="1">
    <source>
        <dbReference type="SAM" id="SignalP"/>
    </source>
</evidence>
<dbReference type="PROSITE" id="PS51820">
    <property type="entry name" value="PA14"/>
    <property type="match status" value="1"/>
</dbReference>
<dbReference type="Pfam" id="PF10528">
    <property type="entry name" value="GLEYA"/>
    <property type="match status" value="1"/>
</dbReference>
<evidence type="ECO:0000259" key="2">
    <source>
        <dbReference type="PROSITE" id="PS51820"/>
    </source>
</evidence>
<dbReference type="PANTHER" id="PTHR36578">
    <property type="entry name" value="CHROMOSOME 15, WHOLE GENOME SHOTGUN SEQUENCE"/>
    <property type="match status" value="1"/>
</dbReference>
<evidence type="ECO:0000313" key="4">
    <source>
        <dbReference type="Proteomes" id="UP001562354"/>
    </source>
</evidence>
<sequence length="579" mass="61185">MRVIAAVAACAALAHAQDFDWDAILGADTVPTASIPVVYVTAAGASTTASATTASYEASSIIASISSDIASGDVASASSVLGSAATSSPALEKRAATTCVQQPAGVAVHPTPDTASAFAGLEYFSSVASAAPTPTGYSQTFSNLNGSTLAGNFYLGYTLMEIYDTQACSAKCNAINGCMAVNIYFERDPSVDPNDSSCSNPSSTTQIKCVFWGGPVDSSTANNYGQWRNQFQVVIAGSNGYVNNTIVPAAGYKTAQNLGSATINAPLDCSSSDTYMGMRLFTDGVFDANKCAALCSATSDFDRQHGFWQTCQFFTTYMLYKNSQPVGQYCAMYTKSWEASYAKNTGYWYGKDHYTIGYSYAYTNGTDAGSSRYACIDSSCNNAGVEWSYSNITADTQWTWSRADAGLDPVAYKTVKPVYKSTSDHVGGWWWSWNTTTTFYAGTSTPLNTNGAVLNHRGYFFAREAGSYTFTIPSTDDVAFVWVGEAAYSGYNEGNALVLSSFQNSSAVSATKYLSKGAYVPIRVIYGNQGGGPGSLYFEIKSPSGVVLLKSDGSASKYLVQKGCDASVAPAFAAFGAEP</sequence>
<dbReference type="InterPro" id="IPR037524">
    <property type="entry name" value="PA14/GLEYA"/>
</dbReference>
<comment type="caution">
    <text evidence="3">The sequence shown here is derived from an EMBL/GenBank/DDBJ whole genome shotgun (WGS) entry which is preliminary data.</text>
</comment>
<keyword evidence="1" id="KW-0732">Signal</keyword>
<dbReference type="GeneID" id="95974537"/>
<dbReference type="Gene3D" id="2.60.120.1560">
    <property type="match status" value="1"/>
</dbReference>